<evidence type="ECO:0008006" key="3">
    <source>
        <dbReference type="Google" id="ProtNLM"/>
    </source>
</evidence>
<reference evidence="1" key="1">
    <citation type="submission" date="2021-01" db="EMBL/GenBank/DDBJ databases">
        <title>Active Sulfur Cycling in an Early Earth Analoge.</title>
        <authorList>
            <person name="Hahn C.R."/>
            <person name="Youssef N.H."/>
            <person name="Elshahed M."/>
        </authorList>
    </citation>
    <scope>NUCLEOTIDE SEQUENCE</scope>
    <source>
        <strain evidence="1">Zod_Metabat.1151</strain>
    </source>
</reference>
<evidence type="ECO:0000313" key="1">
    <source>
        <dbReference type="EMBL" id="MBN2067586.1"/>
    </source>
</evidence>
<name>A0A938YXP5_9ARCH</name>
<accession>A0A938YXP5</accession>
<evidence type="ECO:0000313" key="2">
    <source>
        <dbReference type="Proteomes" id="UP000809243"/>
    </source>
</evidence>
<proteinExistence type="predicted"/>
<dbReference type="EMBL" id="JAFGDB010000064">
    <property type="protein sequence ID" value="MBN2067586.1"/>
    <property type="molecule type" value="Genomic_DNA"/>
</dbReference>
<comment type="caution">
    <text evidence="1">The sequence shown here is derived from an EMBL/GenBank/DDBJ whole genome shotgun (WGS) entry which is preliminary data.</text>
</comment>
<protein>
    <recommendedName>
        <fullName evidence="3">DUF1931 domain-containing protein</fullName>
    </recommendedName>
</protein>
<organism evidence="1 2">
    <name type="scientific">Candidatus Iainarchaeum sp</name>
    <dbReference type="NCBI Taxonomy" id="3101447"/>
    <lineage>
        <taxon>Archaea</taxon>
        <taxon>Candidatus Iainarchaeota</taxon>
        <taxon>Candidatus Iainarchaeia</taxon>
        <taxon>Candidatus Iainarchaeales</taxon>
        <taxon>Candidatus Iainarchaeaceae</taxon>
        <taxon>Candidatus Iainarchaeum</taxon>
    </lineage>
</organism>
<dbReference type="AlphaFoldDB" id="A0A938YXP5"/>
<sequence length="58" mass="5873">MGEVLVVGSKVKDAVKAAGCNTGGDFVPGLSAEVDALVKKAVKRCTANGRKTVRAADL</sequence>
<dbReference type="Proteomes" id="UP000809243">
    <property type="component" value="Unassembled WGS sequence"/>
</dbReference>
<gene>
    <name evidence="1" type="ORF">JW744_03915</name>
</gene>